<organism evidence="5 6">
    <name type="scientific">Clavibacter michiganensis</name>
    <dbReference type="NCBI Taxonomy" id="28447"/>
    <lineage>
        <taxon>Bacteria</taxon>
        <taxon>Bacillati</taxon>
        <taxon>Actinomycetota</taxon>
        <taxon>Actinomycetes</taxon>
        <taxon>Micrococcales</taxon>
        <taxon>Microbacteriaceae</taxon>
        <taxon>Clavibacter</taxon>
    </lineage>
</organism>
<dbReference type="PROSITE" id="PS50932">
    <property type="entry name" value="HTH_LACI_2"/>
    <property type="match status" value="1"/>
</dbReference>
<dbReference type="GO" id="GO:0003700">
    <property type="term" value="F:DNA-binding transcription factor activity"/>
    <property type="evidence" value="ECO:0007669"/>
    <property type="project" value="TreeGrafter"/>
</dbReference>
<keyword evidence="3" id="KW-0804">Transcription</keyword>
<dbReference type="EMBL" id="MDJZ01000005">
    <property type="protein sequence ID" value="OUE27341.1"/>
    <property type="molecule type" value="Genomic_DNA"/>
</dbReference>
<dbReference type="RefSeq" id="WP_086513937.1">
    <property type="nucleotide sequence ID" value="NZ_MDJZ01000005.1"/>
</dbReference>
<evidence type="ECO:0000259" key="4">
    <source>
        <dbReference type="PROSITE" id="PS50932"/>
    </source>
</evidence>
<dbReference type="Pfam" id="PF13377">
    <property type="entry name" value="Peripla_BP_3"/>
    <property type="match status" value="1"/>
</dbReference>
<dbReference type="GO" id="GO:0000976">
    <property type="term" value="F:transcription cis-regulatory region binding"/>
    <property type="evidence" value="ECO:0007669"/>
    <property type="project" value="TreeGrafter"/>
</dbReference>
<dbReference type="AlphaFoldDB" id="A0A251YSW6"/>
<evidence type="ECO:0000313" key="5">
    <source>
        <dbReference type="EMBL" id="OUE27341.1"/>
    </source>
</evidence>
<dbReference type="SUPFAM" id="SSF53822">
    <property type="entry name" value="Periplasmic binding protein-like I"/>
    <property type="match status" value="1"/>
</dbReference>
<dbReference type="CDD" id="cd01392">
    <property type="entry name" value="HTH_LacI"/>
    <property type="match status" value="1"/>
</dbReference>
<dbReference type="InterPro" id="IPR046335">
    <property type="entry name" value="LacI/GalR-like_sensor"/>
</dbReference>
<keyword evidence="2" id="KW-0238">DNA-binding</keyword>
<evidence type="ECO:0000313" key="6">
    <source>
        <dbReference type="Proteomes" id="UP000195101"/>
    </source>
</evidence>
<keyword evidence="1" id="KW-0805">Transcription regulation</keyword>
<dbReference type="Pfam" id="PF00356">
    <property type="entry name" value="LacI"/>
    <property type="match status" value="1"/>
</dbReference>
<proteinExistence type="predicted"/>
<evidence type="ECO:0000256" key="3">
    <source>
        <dbReference type="ARBA" id="ARBA00023163"/>
    </source>
</evidence>
<keyword evidence="6" id="KW-1185">Reference proteome</keyword>
<dbReference type="InterPro" id="IPR010982">
    <property type="entry name" value="Lambda_DNA-bd_dom_sf"/>
</dbReference>
<comment type="caution">
    <text evidence="5">The sequence shown here is derived from an EMBL/GenBank/DDBJ whole genome shotgun (WGS) entry which is preliminary data.</text>
</comment>
<feature type="domain" description="HTH lacI-type" evidence="4">
    <location>
        <begin position="2"/>
        <end position="56"/>
    </location>
</feature>
<dbReference type="InterPro" id="IPR000843">
    <property type="entry name" value="HTH_LacI"/>
</dbReference>
<dbReference type="PANTHER" id="PTHR30146:SF153">
    <property type="entry name" value="LACTOSE OPERON REPRESSOR"/>
    <property type="match status" value="1"/>
</dbReference>
<dbReference type="Gene3D" id="3.40.50.2300">
    <property type="match status" value="2"/>
</dbReference>
<evidence type="ECO:0000256" key="2">
    <source>
        <dbReference type="ARBA" id="ARBA00023125"/>
    </source>
</evidence>
<dbReference type="OrthoDB" id="252678at2"/>
<protein>
    <submittedName>
        <fullName evidence="5">Catabolite control protein A</fullName>
    </submittedName>
</protein>
<dbReference type="SMART" id="SM00354">
    <property type="entry name" value="HTH_LACI"/>
    <property type="match status" value="1"/>
</dbReference>
<sequence>MATIHDVARVAGVSISTVSYALSGKRTITAATRARVDRAVQELGYRPNAGARMLAGSRTSIIALTAPMHGHTHPPALMSFVLAVVTAARSYDYDVLLLTQGDSLSGLGRVSSSSLVDGVVMMDVAVDDERLPVIRALDLPTALIGIPHDIAGLTCVDLDFESAADLAVQRLADLGHASIGLLGHSQHLYDRGSNFAPRFRDGFLAAGATRSVTTAFHTTEATREAVAEAFDDVRCQLPDLTALVLNCNENVHAILLELLRERGMRVPEDLSIVSACSSFSTDHLVPALDVIPLPAEEQGRRAVELLMQQLDGRREPHVELIPPQYLSRGSVAAPPARDAPAPEPIAA</sequence>
<name>A0A251YSW6_9MICO</name>
<gene>
    <name evidence="5" type="primary">ccpA_1</name>
    <name evidence="5" type="ORF">BFL37_04435</name>
</gene>
<accession>A0A251YSW6</accession>
<reference evidence="5 6" key="1">
    <citation type="submission" date="2016-08" db="EMBL/GenBank/DDBJ databases">
        <title>Genome sequence of Clavibacter michiganensis spp strain CFBP8019.</title>
        <authorList>
            <person name="Thapa S.P."/>
            <person name="Coaker G."/>
            <person name="Jacques M.-A."/>
        </authorList>
    </citation>
    <scope>NUCLEOTIDE SEQUENCE [LARGE SCALE GENOMIC DNA]</scope>
    <source>
        <strain evidence="5">CFBP8019</strain>
    </source>
</reference>
<dbReference type="InterPro" id="IPR028082">
    <property type="entry name" value="Peripla_BP_I"/>
</dbReference>
<dbReference type="Gene3D" id="1.10.260.40">
    <property type="entry name" value="lambda repressor-like DNA-binding domains"/>
    <property type="match status" value="1"/>
</dbReference>
<dbReference type="SUPFAM" id="SSF47413">
    <property type="entry name" value="lambda repressor-like DNA-binding domains"/>
    <property type="match status" value="1"/>
</dbReference>
<dbReference type="PANTHER" id="PTHR30146">
    <property type="entry name" value="LACI-RELATED TRANSCRIPTIONAL REPRESSOR"/>
    <property type="match status" value="1"/>
</dbReference>
<evidence type="ECO:0000256" key="1">
    <source>
        <dbReference type="ARBA" id="ARBA00023015"/>
    </source>
</evidence>
<dbReference type="PROSITE" id="PS00356">
    <property type="entry name" value="HTH_LACI_1"/>
    <property type="match status" value="1"/>
</dbReference>
<dbReference type="Proteomes" id="UP000195101">
    <property type="component" value="Unassembled WGS sequence"/>
</dbReference>